<evidence type="ECO:0000313" key="3">
    <source>
        <dbReference type="EMBL" id="MCI19626.1"/>
    </source>
</evidence>
<protein>
    <submittedName>
        <fullName evidence="3">Gag-pol polyprotein</fullName>
    </submittedName>
</protein>
<keyword evidence="4" id="KW-1185">Reference proteome</keyword>
<dbReference type="EMBL" id="LXQA010115741">
    <property type="protein sequence ID" value="MCI19626.1"/>
    <property type="molecule type" value="Genomic_DNA"/>
</dbReference>
<dbReference type="AlphaFoldDB" id="A0A392Q7V3"/>
<dbReference type="Proteomes" id="UP000265520">
    <property type="component" value="Unassembled WGS sequence"/>
</dbReference>
<accession>A0A392Q7V3</accession>
<feature type="domain" description="Retroviral polymerase SH3-like" evidence="2">
    <location>
        <begin position="55"/>
        <end position="110"/>
    </location>
</feature>
<dbReference type="InterPro" id="IPR039537">
    <property type="entry name" value="Retrotran_Ty1/copia-like"/>
</dbReference>
<feature type="compositionally biased region" description="Polar residues" evidence="1">
    <location>
        <begin position="140"/>
        <end position="149"/>
    </location>
</feature>
<dbReference type="InterPro" id="IPR057670">
    <property type="entry name" value="SH3_retrovirus"/>
</dbReference>
<name>A0A392Q7V3_9FABA</name>
<evidence type="ECO:0000313" key="4">
    <source>
        <dbReference type="Proteomes" id="UP000265520"/>
    </source>
</evidence>
<feature type="non-terminal residue" evidence="3">
    <location>
        <position position="209"/>
    </location>
</feature>
<dbReference type="PANTHER" id="PTHR42648:SF21">
    <property type="entry name" value="CYSTEINE-RICH RLK (RECEPTOR-LIKE PROTEIN KINASE) 8"/>
    <property type="match status" value="1"/>
</dbReference>
<evidence type="ECO:0000256" key="1">
    <source>
        <dbReference type="SAM" id="MobiDB-lite"/>
    </source>
</evidence>
<comment type="caution">
    <text evidence="3">The sequence shown here is derived from an EMBL/GenBank/DDBJ whole genome shotgun (WGS) entry which is preliminary data.</text>
</comment>
<dbReference type="PANTHER" id="PTHR42648">
    <property type="entry name" value="TRANSPOSASE, PUTATIVE-RELATED"/>
    <property type="match status" value="1"/>
</dbReference>
<evidence type="ECO:0000259" key="2">
    <source>
        <dbReference type="Pfam" id="PF25597"/>
    </source>
</evidence>
<organism evidence="3 4">
    <name type="scientific">Trifolium medium</name>
    <dbReference type="NCBI Taxonomy" id="97028"/>
    <lineage>
        <taxon>Eukaryota</taxon>
        <taxon>Viridiplantae</taxon>
        <taxon>Streptophyta</taxon>
        <taxon>Embryophyta</taxon>
        <taxon>Tracheophyta</taxon>
        <taxon>Spermatophyta</taxon>
        <taxon>Magnoliopsida</taxon>
        <taxon>eudicotyledons</taxon>
        <taxon>Gunneridae</taxon>
        <taxon>Pentapetalae</taxon>
        <taxon>rosids</taxon>
        <taxon>fabids</taxon>
        <taxon>Fabales</taxon>
        <taxon>Fabaceae</taxon>
        <taxon>Papilionoideae</taxon>
        <taxon>50 kb inversion clade</taxon>
        <taxon>NPAAA clade</taxon>
        <taxon>Hologalegina</taxon>
        <taxon>IRL clade</taxon>
        <taxon>Trifolieae</taxon>
        <taxon>Trifolium</taxon>
    </lineage>
</organism>
<feature type="region of interest" description="Disordered" evidence="1">
    <location>
        <begin position="140"/>
        <end position="160"/>
    </location>
</feature>
<reference evidence="3 4" key="1">
    <citation type="journal article" date="2018" name="Front. Plant Sci.">
        <title>Red Clover (Trifolium pratense) and Zigzag Clover (T. medium) - A Picture of Genomic Similarities and Differences.</title>
        <authorList>
            <person name="Dluhosova J."/>
            <person name="Istvanek J."/>
            <person name="Nedelnik J."/>
            <person name="Repkova J."/>
        </authorList>
    </citation>
    <scope>NUCLEOTIDE SEQUENCE [LARGE SCALE GENOMIC DNA]</scope>
    <source>
        <strain evidence="4">cv. 10/8</strain>
        <tissue evidence="3">Leaf</tissue>
    </source>
</reference>
<dbReference type="Pfam" id="PF25597">
    <property type="entry name" value="SH3_retrovirus"/>
    <property type="match status" value="1"/>
</dbReference>
<sequence>MLHAKKLSYGFWAEAMNTACYIHNRVTLRSGTTSTLYELWKGRKPTVKYFHVFGSKCYILADREPRRKMDPKSDEGMFLGYSTNNKAYRVYNSRTKTMMESINVVIDDTPGENVQDEAGDAIASDSYNDVPEIVKEPEINTKTPSSESINVPPKKGPSIRIQKNHPLELIIGNPDQGIATRRTNDLVSNSCFVSKFEPKNVKEALTDEF</sequence>
<proteinExistence type="predicted"/>